<reference evidence="8" key="1">
    <citation type="submission" date="2025-08" db="UniProtKB">
        <authorList>
            <consortium name="RefSeq"/>
        </authorList>
    </citation>
    <scope>IDENTIFICATION</scope>
</reference>
<keyword evidence="1" id="KW-0479">Metal-binding</keyword>
<dbReference type="SMART" id="SM00060">
    <property type="entry name" value="FN3"/>
    <property type="match status" value="1"/>
</dbReference>
<dbReference type="Proteomes" id="UP000515152">
    <property type="component" value="Unplaced"/>
</dbReference>
<evidence type="ECO:0000259" key="5">
    <source>
        <dbReference type="PROSITE" id="PS50119"/>
    </source>
</evidence>
<evidence type="ECO:0000313" key="7">
    <source>
        <dbReference type="Proteomes" id="UP000515152"/>
    </source>
</evidence>
<dbReference type="RefSeq" id="XP_042560163.1">
    <property type="nucleotide sequence ID" value="XM_042704229.1"/>
</dbReference>
<name>A0A8M1KD04_CLUHA</name>
<evidence type="ECO:0000313" key="8">
    <source>
        <dbReference type="RefSeq" id="XP_042560163.1"/>
    </source>
</evidence>
<protein>
    <submittedName>
        <fullName evidence="8">E3 ubiquitin-protein ligase TRIM39-like</fullName>
    </submittedName>
</protein>
<proteinExistence type="predicted"/>
<dbReference type="PANTHER" id="PTHR25465">
    <property type="entry name" value="B-BOX DOMAIN CONTAINING"/>
    <property type="match status" value="1"/>
</dbReference>
<dbReference type="CDD" id="cd00063">
    <property type="entry name" value="FN3"/>
    <property type="match status" value="1"/>
</dbReference>
<dbReference type="OrthoDB" id="8963837at2759"/>
<dbReference type="InterPro" id="IPR003961">
    <property type="entry name" value="FN3_dom"/>
</dbReference>
<keyword evidence="7" id="KW-1185">Reference proteome</keyword>
<dbReference type="SMART" id="SM00336">
    <property type="entry name" value="BBOX"/>
    <property type="match status" value="2"/>
</dbReference>
<organism evidence="7 8">
    <name type="scientific">Clupea harengus</name>
    <name type="common">Atlantic herring</name>
    <dbReference type="NCBI Taxonomy" id="7950"/>
    <lineage>
        <taxon>Eukaryota</taxon>
        <taxon>Metazoa</taxon>
        <taxon>Chordata</taxon>
        <taxon>Craniata</taxon>
        <taxon>Vertebrata</taxon>
        <taxon>Euteleostomi</taxon>
        <taxon>Actinopterygii</taxon>
        <taxon>Neopterygii</taxon>
        <taxon>Teleostei</taxon>
        <taxon>Clupei</taxon>
        <taxon>Clupeiformes</taxon>
        <taxon>Clupeoidei</taxon>
        <taxon>Clupeidae</taxon>
        <taxon>Clupea</taxon>
    </lineage>
</organism>
<evidence type="ECO:0000259" key="6">
    <source>
        <dbReference type="PROSITE" id="PS50853"/>
    </source>
</evidence>
<dbReference type="Pfam" id="PF00643">
    <property type="entry name" value="zf-B_box"/>
    <property type="match status" value="1"/>
</dbReference>
<feature type="domain" description="Fibronectin type-III" evidence="6">
    <location>
        <begin position="142"/>
        <end position="227"/>
    </location>
</feature>
<dbReference type="PROSITE" id="PS50853">
    <property type="entry name" value="FN3"/>
    <property type="match status" value="1"/>
</dbReference>
<evidence type="ECO:0000256" key="3">
    <source>
        <dbReference type="ARBA" id="ARBA00022833"/>
    </source>
</evidence>
<dbReference type="PROSITE" id="PS50119">
    <property type="entry name" value="ZF_BBOX"/>
    <property type="match status" value="1"/>
</dbReference>
<evidence type="ECO:0000256" key="1">
    <source>
        <dbReference type="ARBA" id="ARBA00022723"/>
    </source>
</evidence>
<dbReference type="InterPro" id="IPR051051">
    <property type="entry name" value="E3_ubiq-ligase_TRIM/RNF"/>
</dbReference>
<gene>
    <name evidence="8" type="primary">LOC122129237</name>
</gene>
<dbReference type="CDD" id="cd19769">
    <property type="entry name" value="Bbox2_TRIM16-like"/>
    <property type="match status" value="1"/>
</dbReference>
<dbReference type="AlphaFoldDB" id="A0A8M1KD04"/>
<dbReference type="PANTHER" id="PTHR25465:SF31">
    <property type="entry name" value="RING-TYPE DOMAIN-CONTAINING PROTEIN"/>
    <property type="match status" value="1"/>
</dbReference>
<dbReference type="Pfam" id="PF00041">
    <property type="entry name" value="fn3"/>
    <property type="match status" value="1"/>
</dbReference>
<evidence type="ECO:0000256" key="2">
    <source>
        <dbReference type="ARBA" id="ARBA00022771"/>
    </source>
</evidence>
<accession>A0A8M1KD04</accession>
<dbReference type="Pfam" id="PF22586">
    <property type="entry name" value="ANCHR-like_BBOX"/>
    <property type="match status" value="1"/>
</dbReference>
<dbReference type="InterPro" id="IPR000315">
    <property type="entry name" value="Znf_B-box"/>
</dbReference>
<dbReference type="KEGG" id="char:122129237"/>
<evidence type="ECO:0000256" key="4">
    <source>
        <dbReference type="PROSITE-ProRule" id="PRU00024"/>
    </source>
</evidence>
<dbReference type="GO" id="GO:0008270">
    <property type="term" value="F:zinc ion binding"/>
    <property type="evidence" value="ECO:0007669"/>
    <property type="project" value="UniProtKB-KW"/>
</dbReference>
<dbReference type="GeneID" id="122129237"/>
<feature type="domain" description="B box-type" evidence="5">
    <location>
        <begin position="85"/>
        <end position="125"/>
    </location>
</feature>
<keyword evidence="2 4" id="KW-0863">Zinc-finger</keyword>
<sequence>MMVVVRARPEAGPNGNKVWQWRGRQQKFAIPKASPVVSAGRVLCDVCLNPAVKTCLTCGDSYCMTCIRPHYSDPDLERHQLQDLQDQSLCEQHQRQLEFYCRTDQSAICSRCFLKDHNGHDVVEQDAHETQCKVTKTGGVPPPGQIQFPSVQPDSVTLRWSPPEGAPGPHKYMVTRRREQHYFPVTGSEVQVTGLLPGEKYHFTVATLSEDGRQSPCVRGSVHTGED</sequence>
<keyword evidence="3" id="KW-0862">Zinc</keyword>